<evidence type="ECO:0000256" key="1">
    <source>
        <dbReference type="SAM" id="Phobius"/>
    </source>
</evidence>
<dbReference type="GO" id="GO:0016020">
    <property type="term" value="C:membrane"/>
    <property type="evidence" value="ECO:0007669"/>
    <property type="project" value="TreeGrafter"/>
</dbReference>
<keyword evidence="3" id="KW-1185">Reference proteome</keyword>
<dbReference type="PANTHER" id="PTHR32251">
    <property type="entry name" value="3-OXO-5-ALPHA-STEROID 4-DEHYDROGENASE"/>
    <property type="match status" value="1"/>
</dbReference>
<protein>
    <recommendedName>
        <fullName evidence="4">Steroid 5-alpha reductase C-terminal domain-containing protein</fullName>
    </recommendedName>
</protein>
<sequence length="325" mass="36523">MAIFSSLINPTEGTSRFMCTVAFNYLFQALGASVAIPLKTTFFYDLAAASGFISTTIFSLFYPSFKLFAKDAWKRGLTDRATLASFQTDLVRSFGDLSTRQVVMGGMIVIWAVRLGFFLFHRVLTHGEDSRFDAIKSNPRVFAGAWTGQATWVFMSSMPLWIVNTIPNMGSNIPRFGSIFDWAGVITWLTGFGLEVLADHQKSVWRRAKDSKKHDERFITSGLWSWSRHPNYVGEIILWTGPSLLSLSPLLSNLPSHPHSNYSLTNYIPLLAAFTPAIFEYLALKYATGVPPLEQIALDKFGDDRAWSEYREKVPVLFAWPGSKI</sequence>
<dbReference type="EMBL" id="JABELV010000195">
    <property type="protein sequence ID" value="KAG7528258.1"/>
    <property type="molecule type" value="Genomic_DNA"/>
</dbReference>
<feature type="transmembrane region" description="Helical" evidence="1">
    <location>
        <begin position="102"/>
        <end position="120"/>
    </location>
</feature>
<proteinExistence type="predicted"/>
<name>A0A8K0JHI5_9TREE</name>
<dbReference type="OrthoDB" id="67965at2759"/>
<accession>A0A8K0JHI5</accession>
<evidence type="ECO:0000313" key="2">
    <source>
        <dbReference type="EMBL" id="KAG7528258.1"/>
    </source>
</evidence>
<feature type="transmembrane region" description="Helical" evidence="1">
    <location>
        <begin position="141"/>
        <end position="162"/>
    </location>
</feature>
<dbReference type="Pfam" id="PF06966">
    <property type="entry name" value="DUF1295"/>
    <property type="match status" value="1"/>
</dbReference>
<organism evidence="2 3">
    <name type="scientific">Filobasidium floriforme</name>
    <dbReference type="NCBI Taxonomy" id="5210"/>
    <lineage>
        <taxon>Eukaryota</taxon>
        <taxon>Fungi</taxon>
        <taxon>Dikarya</taxon>
        <taxon>Basidiomycota</taxon>
        <taxon>Agaricomycotina</taxon>
        <taxon>Tremellomycetes</taxon>
        <taxon>Filobasidiales</taxon>
        <taxon>Filobasidiaceae</taxon>
        <taxon>Filobasidium</taxon>
    </lineage>
</organism>
<evidence type="ECO:0000313" key="3">
    <source>
        <dbReference type="Proteomes" id="UP000812966"/>
    </source>
</evidence>
<gene>
    <name evidence="2" type="ORF">FFLO_06290</name>
</gene>
<reference evidence="2" key="1">
    <citation type="submission" date="2020-04" db="EMBL/GenBank/DDBJ databases">
        <title>Analysis of mating type loci in Filobasidium floriforme.</title>
        <authorList>
            <person name="Nowrousian M."/>
        </authorList>
    </citation>
    <scope>NUCLEOTIDE SEQUENCE</scope>
    <source>
        <strain evidence="2">CBS 6242</strain>
    </source>
</reference>
<feature type="transmembrane region" description="Helical" evidence="1">
    <location>
        <begin position="43"/>
        <end position="65"/>
    </location>
</feature>
<keyword evidence="1" id="KW-0472">Membrane</keyword>
<feature type="transmembrane region" description="Helical" evidence="1">
    <location>
        <begin position="182"/>
        <end position="198"/>
    </location>
</feature>
<comment type="caution">
    <text evidence="2">The sequence shown here is derived from an EMBL/GenBank/DDBJ whole genome shotgun (WGS) entry which is preliminary data.</text>
</comment>
<dbReference type="Proteomes" id="UP000812966">
    <property type="component" value="Unassembled WGS sequence"/>
</dbReference>
<dbReference type="AlphaFoldDB" id="A0A8K0JHI5"/>
<dbReference type="PANTHER" id="PTHR32251:SF17">
    <property type="entry name" value="STEROID 5-ALPHA REDUCTASE C-TERMINAL DOMAIN-CONTAINING PROTEIN"/>
    <property type="match status" value="1"/>
</dbReference>
<dbReference type="PROSITE" id="PS50244">
    <property type="entry name" value="S5A_REDUCTASE"/>
    <property type="match status" value="1"/>
</dbReference>
<dbReference type="Gene3D" id="1.20.120.1630">
    <property type="match status" value="1"/>
</dbReference>
<evidence type="ECO:0008006" key="4">
    <source>
        <dbReference type="Google" id="ProtNLM"/>
    </source>
</evidence>
<dbReference type="InterPro" id="IPR010721">
    <property type="entry name" value="UstE-like"/>
</dbReference>
<keyword evidence="1" id="KW-1133">Transmembrane helix</keyword>
<keyword evidence="1" id="KW-0812">Transmembrane</keyword>
<feature type="transmembrane region" description="Helical" evidence="1">
    <location>
        <begin position="15"/>
        <end position="36"/>
    </location>
</feature>